<dbReference type="InterPro" id="IPR006128">
    <property type="entry name" value="Lipoprotein_PsaA-like"/>
</dbReference>
<reference evidence="6 7" key="1">
    <citation type="submission" date="2017-07" db="EMBL/GenBank/DDBJ databases">
        <title>The genome sequence of Paludifilum halophilum highlights mechanisms for microbial adaptation to high salt environemnts.</title>
        <authorList>
            <person name="Belbahri L."/>
        </authorList>
    </citation>
    <scope>NUCLEOTIDE SEQUENCE [LARGE SCALE GENOMIC DNA]</scope>
    <source>
        <strain evidence="6 7">DSM 102817</strain>
    </source>
</reference>
<evidence type="ECO:0000313" key="7">
    <source>
        <dbReference type="Proteomes" id="UP000215459"/>
    </source>
</evidence>
<dbReference type="RefSeq" id="WP_094264795.1">
    <property type="nucleotide sequence ID" value="NZ_NOWF01000006.1"/>
</dbReference>
<feature type="region of interest" description="Disordered" evidence="4">
    <location>
        <begin position="116"/>
        <end position="159"/>
    </location>
</feature>
<dbReference type="InterPro" id="IPR006127">
    <property type="entry name" value="ZnuA-like"/>
</dbReference>
<dbReference type="CDD" id="cd01017">
    <property type="entry name" value="AdcA"/>
    <property type="match status" value="1"/>
</dbReference>
<feature type="compositionally biased region" description="Basic and acidic residues" evidence="4">
    <location>
        <begin position="131"/>
        <end position="159"/>
    </location>
</feature>
<organism evidence="6 7">
    <name type="scientific">Paludifilum halophilum</name>
    <dbReference type="NCBI Taxonomy" id="1642702"/>
    <lineage>
        <taxon>Bacteria</taxon>
        <taxon>Bacillati</taxon>
        <taxon>Bacillota</taxon>
        <taxon>Bacilli</taxon>
        <taxon>Bacillales</taxon>
        <taxon>Thermoactinomycetaceae</taxon>
        <taxon>Paludifilum</taxon>
    </lineage>
</organism>
<dbReference type="GO" id="GO:0046872">
    <property type="term" value="F:metal ion binding"/>
    <property type="evidence" value="ECO:0007669"/>
    <property type="project" value="InterPro"/>
</dbReference>
<dbReference type="PROSITE" id="PS51257">
    <property type="entry name" value="PROKAR_LIPOPROTEIN"/>
    <property type="match status" value="1"/>
</dbReference>
<accession>A0A235B5Q1</accession>
<evidence type="ECO:0000256" key="5">
    <source>
        <dbReference type="SAM" id="SignalP"/>
    </source>
</evidence>
<evidence type="ECO:0000256" key="3">
    <source>
        <dbReference type="RuleBase" id="RU003512"/>
    </source>
</evidence>
<dbReference type="GO" id="GO:0030001">
    <property type="term" value="P:metal ion transport"/>
    <property type="evidence" value="ECO:0007669"/>
    <property type="project" value="InterPro"/>
</dbReference>
<feature type="signal peptide" evidence="5">
    <location>
        <begin position="1"/>
        <end position="24"/>
    </location>
</feature>
<keyword evidence="7" id="KW-1185">Reference proteome</keyword>
<feature type="chain" id="PRO_5012240743" description="ABC transporter substrate-binding protein" evidence="5">
    <location>
        <begin position="25"/>
        <end position="329"/>
    </location>
</feature>
<dbReference type="Proteomes" id="UP000215459">
    <property type="component" value="Unassembled WGS sequence"/>
</dbReference>
<gene>
    <name evidence="6" type="ORF">CHM34_11110</name>
</gene>
<dbReference type="AlphaFoldDB" id="A0A235B5Q1"/>
<dbReference type="Gene3D" id="3.40.50.1980">
    <property type="entry name" value="Nitrogenase molybdenum iron protein domain"/>
    <property type="match status" value="2"/>
</dbReference>
<sequence>MRKCRPVWILSVFTGLLLAGCGGAGETDSASGGKMEVYASLYPLAFFAEQIGGEHIQVHNLVPTGVEPHHYEPTAKDLASLSESDLFIYNGAGFEAWIEKTKSVLNEDRTRVVDTTESIDLLSASETSPAQEEHEEREHHDESEGEHEHDHSHYDKDPHVWLDPVRAKKQASVIRDALIEKDPKHKEDYQANYKDLAAKLDDLDQTFAENVKQGETDTFIVSHAAFGYLADRYGLKQVPVSGLSPSDEPSAKELKKIVKVARENDIQYIFFETLVSGKVADTVKKEVGARPLTLNPLGGLTRKQEAEGENYFSIMKQNAENLAKGLEAE</sequence>
<keyword evidence="1 3" id="KW-0813">Transport</keyword>
<evidence type="ECO:0008006" key="8">
    <source>
        <dbReference type="Google" id="ProtNLM"/>
    </source>
</evidence>
<evidence type="ECO:0000313" key="6">
    <source>
        <dbReference type="EMBL" id="OYD07561.1"/>
    </source>
</evidence>
<comment type="similarity">
    <text evidence="3">Belongs to the bacterial solute-binding protein 9 family.</text>
</comment>
<dbReference type="SUPFAM" id="SSF53807">
    <property type="entry name" value="Helical backbone' metal receptor"/>
    <property type="match status" value="1"/>
</dbReference>
<dbReference type="Pfam" id="PF01297">
    <property type="entry name" value="ZnuA"/>
    <property type="match status" value="1"/>
</dbReference>
<dbReference type="InterPro" id="IPR050492">
    <property type="entry name" value="Bact_metal-bind_prot9"/>
</dbReference>
<dbReference type="PRINTS" id="PR00690">
    <property type="entry name" value="ADHESNFAMILY"/>
</dbReference>
<name>A0A235B5Q1_9BACL</name>
<dbReference type="EMBL" id="NOWF01000006">
    <property type="protein sequence ID" value="OYD07561.1"/>
    <property type="molecule type" value="Genomic_DNA"/>
</dbReference>
<protein>
    <recommendedName>
        <fullName evidence="8">ABC transporter substrate-binding protein</fullName>
    </recommendedName>
</protein>
<dbReference type="GO" id="GO:0007155">
    <property type="term" value="P:cell adhesion"/>
    <property type="evidence" value="ECO:0007669"/>
    <property type="project" value="InterPro"/>
</dbReference>
<evidence type="ECO:0000256" key="4">
    <source>
        <dbReference type="SAM" id="MobiDB-lite"/>
    </source>
</evidence>
<dbReference type="PANTHER" id="PTHR42953:SF8">
    <property type="entry name" value="ZINT DOMAIN-CONTAINING PROTEIN"/>
    <property type="match status" value="1"/>
</dbReference>
<feature type="compositionally biased region" description="Polar residues" evidence="4">
    <location>
        <begin position="116"/>
        <end position="130"/>
    </location>
</feature>
<evidence type="ECO:0000256" key="2">
    <source>
        <dbReference type="ARBA" id="ARBA00022729"/>
    </source>
</evidence>
<dbReference type="PRINTS" id="PR00691">
    <property type="entry name" value="ADHESINB"/>
</dbReference>
<evidence type="ECO:0000256" key="1">
    <source>
        <dbReference type="ARBA" id="ARBA00022448"/>
    </source>
</evidence>
<dbReference type="PANTHER" id="PTHR42953">
    <property type="entry name" value="HIGH-AFFINITY ZINC UPTAKE SYSTEM PROTEIN ZNUA-RELATED"/>
    <property type="match status" value="1"/>
</dbReference>
<dbReference type="InterPro" id="IPR006129">
    <property type="entry name" value="AdhesinB"/>
</dbReference>
<comment type="caution">
    <text evidence="6">The sequence shown here is derived from an EMBL/GenBank/DDBJ whole genome shotgun (WGS) entry which is preliminary data.</text>
</comment>
<keyword evidence="2 5" id="KW-0732">Signal</keyword>
<proteinExistence type="inferred from homology"/>
<dbReference type="OrthoDB" id="9810636at2"/>